<keyword evidence="4" id="KW-1185">Reference proteome</keyword>
<protein>
    <submittedName>
        <fullName evidence="2">Uncharacterized protein</fullName>
    </submittedName>
</protein>
<organism evidence="2 3">
    <name type="scientific">Rhodopseudomonas pentothenatexigens</name>
    <dbReference type="NCBI Taxonomy" id="999699"/>
    <lineage>
        <taxon>Bacteria</taxon>
        <taxon>Pseudomonadati</taxon>
        <taxon>Pseudomonadota</taxon>
        <taxon>Alphaproteobacteria</taxon>
        <taxon>Hyphomicrobiales</taxon>
        <taxon>Nitrobacteraceae</taxon>
        <taxon>Rhodopseudomonas</taxon>
    </lineage>
</organism>
<sequence>MLKAVRERTSRAMQAALLVGRVSVMLIPLCAFAVDIAEGADDLKLIFGVSSIALPRQSLVDISPVSSAPVNTTQIDVQIDGTAIIRPSPSVTEGYSPPCRSIGTILLTRSSPPGWEATPMLAKAKSVSTPYSGVSELLTPLGPKSRFYILASEQTRDFRGRPVSFSQSGKTMRLTYRAAEELTVGFSTTADECFFQNAEALVTRLQAFIAHKLAREN</sequence>
<dbReference type="EMBL" id="UFQQ01000059">
    <property type="protein sequence ID" value="SSW93777.1"/>
    <property type="molecule type" value="Genomic_DNA"/>
</dbReference>
<dbReference type="Proteomes" id="UP000252631">
    <property type="component" value="Unassembled WGS sequence"/>
</dbReference>
<evidence type="ECO:0000313" key="4">
    <source>
        <dbReference type="Proteomes" id="UP000256343"/>
    </source>
</evidence>
<name>A0A336JVB0_9BRAD</name>
<reference evidence="1 4" key="2">
    <citation type="submission" date="2018-07" db="EMBL/GenBank/DDBJ databases">
        <title>Genomic Encyclopedia of Archaeal and Bacterial Type Strains, Phase II (KMG-II): from individual species to whole genera.</title>
        <authorList>
            <person name="Goeker M."/>
        </authorList>
    </citation>
    <scope>NUCLEOTIDE SEQUENCE [LARGE SCALE GENOMIC DNA]</scope>
    <source>
        <strain evidence="1 4">JA575</strain>
    </source>
</reference>
<proteinExistence type="predicted"/>
<reference evidence="2 3" key="1">
    <citation type="submission" date="2017-08" db="EMBL/GenBank/DDBJ databases">
        <authorList>
            <person name="de Groot N.N."/>
        </authorList>
    </citation>
    <scope>NUCLEOTIDE SEQUENCE [LARGE SCALE GENOMIC DNA]</scope>
    <source>
        <strain evidence="2 3">JA575</strain>
    </source>
</reference>
<evidence type="ECO:0000313" key="2">
    <source>
        <dbReference type="EMBL" id="SSW93777.1"/>
    </source>
</evidence>
<dbReference type="EMBL" id="QRDT01000059">
    <property type="protein sequence ID" value="RED21048.1"/>
    <property type="molecule type" value="Genomic_DNA"/>
</dbReference>
<dbReference type="Proteomes" id="UP000256343">
    <property type="component" value="Unassembled WGS sequence"/>
</dbReference>
<gene>
    <name evidence="1" type="ORF">BJ125_1592</name>
    <name evidence="2" type="ORF">SAMN05892882_1592</name>
</gene>
<evidence type="ECO:0000313" key="1">
    <source>
        <dbReference type="EMBL" id="RED21048.1"/>
    </source>
</evidence>
<accession>A0A336JVB0</accession>
<dbReference type="AlphaFoldDB" id="A0A336JVB0"/>
<evidence type="ECO:0000313" key="3">
    <source>
        <dbReference type="Proteomes" id="UP000252631"/>
    </source>
</evidence>